<keyword evidence="3" id="KW-1185">Reference proteome</keyword>
<gene>
    <name evidence="2" type="ordered locus">PAS_chr3_0280</name>
</gene>
<dbReference type="AlphaFoldDB" id="C4R433"/>
<accession>C4R433</accession>
<dbReference type="PANTHER" id="PTHR12875">
    <property type="entry name" value="GOLGI TO ER TRAFFIC PROTEIN 4 HOMOLOG"/>
    <property type="match status" value="1"/>
</dbReference>
<dbReference type="RefSeq" id="XP_002492498.1">
    <property type="nucleotide sequence ID" value="XM_002492453.1"/>
</dbReference>
<dbReference type="Pfam" id="PF04190">
    <property type="entry name" value="GET4"/>
    <property type="match status" value="1"/>
</dbReference>
<dbReference type="PANTHER" id="PTHR12875:SF0">
    <property type="entry name" value="GOLGI TO ER TRAFFIC PROTEIN 4 HOMOLOG"/>
    <property type="match status" value="1"/>
</dbReference>
<reference evidence="2 3" key="1">
    <citation type="journal article" date="2009" name="Nat. Biotechnol.">
        <title>Genome sequence of the recombinant protein production host Pichia pastoris.</title>
        <authorList>
            <person name="De Schutter K."/>
            <person name="Lin Y.C."/>
            <person name="Tiels P."/>
            <person name="Van Hecke A."/>
            <person name="Glinka S."/>
            <person name="Weber-Lehmann J."/>
            <person name="Rouze P."/>
            <person name="Van de Peer Y."/>
            <person name="Callewaert N."/>
        </authorList>
    </citation>
    <scope>NUCLEOTIDE SEQUENCE [LARGE SCALE GENOMIC DNA]</scope>
    <source>
        <strain evidence="3">GS115 / ATCC 20864</strain>
    </source>
</reference>
<organism evidence="2 3">
    <name type="scientific">Komagataella phaffii (strain GS115 / ATCC 20864)</name>
    <name type="common">Yeast</name>
    <name type="synonym">Pichia pastoris</name>
    <dbReference type="NCBI Taxonomy" id="644223"/>
    <lineage>
        <taxon>Eukaryota</taxon>
        <taxon>Fungi</taxon>
        <taxon>Dikarya</taxon>
        <taxon>Ascomycota</taxon>
        <taxon>Saccharomycotina</taxon>
        <taxon>Pichiomycetes</taxon>
        <taxon>Pichiales</taxon>
        <taxon>Pichiaceae</taxon>
        <taxon>Komagataella</taxon>
    </lineage>
</organism>
<dbReference type="OrthoDB" id="10252405at2759"/>
<evidence type="ECO:0000256" key="1">
    <source>
        <dbReference type="ARBA" id="ARBA00005351"/>
    </source>
</evidence>
<dbReference type="Gene3D" id="1.25.40.10">
    <property type="entry name" value="Tetratricopeptide repeat domain"/>
    <property type="match status" value="1"/>
</dbReference>
<dbReference type="InterPro" id="IPR011990">
    <property type="entry name" value="TPR-like_helical_dom_sf"/>
</dbReference>
<dbReference type="KEGG" id="ppa:PAS_chr3_0280"/>
<name>C4R433_KOMPG</name>
<proteinExistence type="inferred from homology"/>
<dbReference type="OMA" id="VKWSVKA"/>
<comment type="similarity">
    <text evidence="1">Belongs to the GET4 family.</text>
</comment>
<dbReference type="GO" id="GO:0045048">
    <property type="term" value="P:protein insertion into ER membrane"/>
    <property type="evidence" value="ECO:0007669"/>
    <property type="project" value="InterPro"/>
</dbReference>
<dbReference type="HOGENOM" id="CLU_046061_0_2_1"/>
<dbReference type="eggNOG" id="KOG3024">
    <property type="taxonomic scope" value="Eukaryota"/>
</dbReference>
<dbReference type="Proteomes" id="UP000000314">
    <property type="component" value="Chromosome 3"/>
</dbReference>
<dbReference type="InterPro" id="IPR007317">
    <property type="entry name" value="GET4"/>
</dbReference>
<dbReference type="GeneID" id="8200108"/>
<dbReference type="STRING" id="644223.C4R433"/>
<protein>
    <submittedName>
        <fullName evidence="2">Uncharacterized protein</fullName>
    </submittedName>
</protein>
<dbReference type="GO" id="GO:0072380">
    <property type="term" value="C:TRC complex"/>
    <property type="evidence" value="ECO:0007669"/>
    <property type="project" value="TreeGrafter"/>
</dbReference>
<dbReference type="FunCoup" id="C4R433">
    <property type="interactions" value="387"/>
</dbReference>
<evidence type="ECO:0000313" key="3">
    <source>
        <dbReference type="Proteomes" id="UP000000314"/>
    </source>
</evidence>
<dbReference type="SMR" id="C4R433"/>
<dbReference type="EMBL" id="FN392321">
    <property type="protein sequence ID" value="CAY70319.1"/>
    <property type="molecule type" value="Genomic_DNA"/>
</dbReference>
<sequence>MSSPSAKLEKTINRFKARIDAGSYYEAQQTIRTIVNRYIRAKDHDAASELLYHSSLIFSENGRFDEGTDLLNYLLDVYLLQEDDISSYKEIQLPRIIQILASYPDNDSNIPTLGEKLTSFANKKTGSTLGDSKLNLIIGEKLYYSGNPDSVSNSEKYLLLTDSDKANELLVDLCLQEYLDQENNSHNLHEYLERLIIPYLKINNIKLVKHTVEEFFTKRVSSLKDDYKNFQTVTFEGDTFFLYDVSSSDDSNLTASKRIINYLQLLIALIQRNHPSNAQNFKLLFGRYKEDISQADITAKINELGQAVFNVAVVANNGNFLQDMMSGLLGGGPK</sequence>
<dbReference type="InParanoid" id="C4R433"/>
<evidence type="ECO:0000313" key="2">
    <source>
        <dbReference type="EMBL" id="CAY70319.1"/>
    </source>
</evidence>